<dbReference type="PRINTS" id="PR00081">
    <property type="entry name" value="GDHRDH"/>
</dbReference>
<dbReference type="GO" id="GO:0016616">
    <property type="term" value="F:oxidoreductase activity, acting on the CH-OH group of donors, NAD or NADP as acceptor"/>
    <property type="evidence" value="ECO:0007669"/>
    <property type="project" value="InterPro"/>
</dbReference>
<dbReference type="Gene3D" id="3.40.50.720">
    <property type="entry name" value="NAD(P)-binding Rossmann-like Domain"/>
    <property type="match status" value="1"/>
</dbReference>
<keyword evidence="2" id="KW-0521">NADP</keyword>
<dbReference type="RefSeq" id="WP_115402992.1">
    <property type="nucleotide sequence ID" value="NZ_QPKV01000004.1"/>
</dbReference>
<keyword evidence="3" id="KW-0560">Oxidoreductase</keyword>
<dbReference type="InterPro" id="IPR020904">
    <property type="entry name" value="Sc_DH/Rdtase_CS"/>
</dbReference>
<dbReference type="InterPro" id="IPR045313">
    <property type="entry name" value="CBR1-like"/>
</dbReference>
<comment type="caution">
    <text evidence="5">The sequence shown here is derived from an EMBL/GenBank/DDBJ whole genome shotgun (WGS) entry which is preliminary data.</text>
</comment>
<comment type="similarity">
    <text evidence="1 4">Belongs to the short-chain dehydrogenases/reductases (SDR) family.</text>
</comment>
<dbReference type="CDD" id="cd05324">
    <property type="entry name" value="carb_red_PTCR-like_SDR_c"/>
    <property type="match status" value="1"/>
</dbReference>
<dbReference type="InterPro" id="IPR036291">
    <property type="entry name" value="NAD(P)-bd_dom_sf"/>
</dbReference>
<keyword evidence="6" id="KW-1185">Reference proteome</keyword>
<proteinExistence type="inferred from homology"/>
<gene>
    <name evidence="5" type="ORF">DU508_11680</name>
</gene>
<dbReference type="PROSITE" id="PS00061">
    <property type="entry name" value="ADH_SHORT"/>
    <property type="match status" value="1"/>
</dbReference>
<evidence type="ECO:0000313" key="5">
    <source>
        <dbReference type="EMBL" id="RDC56262.1"/>
    </source>
</evidence>
<evidence type="ECO:0000256" key="1">
    <source>
        <dbReference type="ARBA" id="ARBA00006484"/>
    </source>
</evidence>
<evidence type="ECO:0000256" key="4">
    <source>
        <dbReference type="RuleBase" id="RU000363"/>
    </source>
</evidence>
<dbReference type="Pfam" id="PF00106">
    <property type="entry name" value="adh_short"/>
    <property type="match status" value="1"/>
</dbReference>
<evidence type="ECO:0000256" key="2">
    <source>
        <dbReference type="ARBA" id="ARBA00022857"/>
    </source>
</evidence>
<dbReference type="EMBL" id="QPKV01000004">
    <property type="protein sequence ID" value="RDC56262.1"/>
    <property type="molecule type" value="Genomic_DNA"/>
</dbReference>
<accession>A0A369PVH2</accession>
<dbReference type="InterPro" id="IPR002347">
    <property type="entry name" value="SDR_fam"/>
</dbReference>
<protein>
    <submittedName>
        <fullName evidence="5">SDR family NAD(P)-dependent oxidoreductase</fullName>
    </submittedName>
</protein>
<reference evidence="5 6" key="1">
    <citation type="submission" date="2018-07" db="EMBL/GenBank/DDBJ databases">
        <title>Pedobacter sp. nov., isolated from soil.</title>
        <authorList>
            <person name="Zhou L.Y."/>
            <person name="Du Z.J."/>
        </authorList>
    </citation>
    <scope>NUCLEOTIDE SEQUENCE [LARGE SCALE GENOMIC DNA]</scope>
    <source>
        <strain evidence="5 6">JDX94</strain>
    </source>
</reference>
<dbReference type="OrthoDB" id="5786478at2"/>
<dbReference type="PANTHER" id="PTHR43490">
    <property type="entry name" value="(+)-NEOMENTHOL DEHYDROGENASE"/>
    <property type="match status" value="1"/>
</dbReference>
<evidence type="ECO:0000256" key="3">
    <source>
        <dbReference type="ARBA" id="ARBA00023002"/>
    </source>
</evidence>
<organism evidence="5 6">
    <name type="scientific">Pedobacter chinensis</name>
    <dbReference type="NCBI Taxonomy" id="2282421"/>
    <lineage>
        <taxon>Bacteria</taxon>
        <taxon>Pseudomonadati</taxon>
        <taxon>Bacteroidota</taxon>
        <taxon>Sphingobacteriia</taxon>
        <taxon>Sphingobacteriales</taxon>
        <taxon>Sphingobacteriaceae</taxon>
        <taxon>Pedobacter</taxon>
    </lineage>
</organism>
<dbReference type="PANTHER" id="PTHR43490:SF99">
    <property type="entry name" value="SHORT-CHAIN DEHYDROGENASE_REDUCTASE"/>
    <property type="match status" value="1"/>
</dbReference>
<dbReference type="Proteomes" id="UP000253961">
    <property type="component" value="Unassembled WGS sequence"/>
</dbReference>
<name>A0A369PVH2_9SPHI</name>
<dbReference type="SUPFAM" id="SSF51735">
    <property type="entry name" value="NAD(P)-binding Rossmann-fold domains"/>
    <property type="match status" value="1"/>
</dbReference>
<dbReference type="AlphaFoldDB" id="A0A369PVH2"/>
<evidence type="ECO:0000313" key="6">
    <source>
        <dbReference type="Proteomes" id="UP000253961"/>
    </source>
</evidence>
<sequence>MNYEVITNTEENNNKEVRKKALITGANKGIGFATAKQLLQNGYYVFIGSRNPDNGKAAVDQLKSEGFENVEAILLDVTDTASVEAARKEIGSKTTVLDVLINNAGINGGFPQAALEASADAFQQVMDTNLYGVVRVTQAFIDLLSKSEQPRIVNVSSSGCSLTLHCDPSWKYYTHKAALYPASKAAMNMYTINLAYELRDTPFRVNAVCPGFVATDFNGHRGTGTVQEGGIRIAKYAMIGENGPTGKFISEEYNPETGETPW</sequence>
<dbReference type="PRINTS" id="PR00080">
    <property type="entry name" value="SDRFAMILY"/>
</dbReference>